<keyword evidence="5 9" id="KW-0808">Transferase</keyword>
<proteinExistence type="inferred from homology"/>
<evidence type="ECO:0000256" key="9">
    <source>
        <dbReference type="RuleBase" id="RU363104"/>
    </source>
</evidence>
<dbReference type="Gene3D" id="3.40.50.2000">
    <property type="entry name" value="Glycogen Phosphorylase B"/>
    <property type="match status" value="2"/>
</dbReference>
<accession>A0A0N5D8X8</accession>
<gene>
    <name evidence="12" type="ORF">TCLT_LOCUS9564</name>
</gene>
<evidence type="ECO:0000256" key="7">
    <source>
        <dbReference type="ARBA" id="ARBA00047345"/>
    </source>
</evidence>
<evidence type="ECO:0000256" key="6">
    <source>
        <dbReference type="ARBA" id="ARBA00023056"/>
    </source>
</evidence>
<evidence type="ECO:0000313" key="13">
    <source>
        <dbReference type="Proteomes" id="UP000276776"/>
    </source>
</evidence>
<evidence type="ECO:0000256" key="4">
    <source>
        <dbReference type="ARBA" id="ARBA00022676"/>
    </source>
</evidence>
<protein>
    <recommendedName>
        <fullName evidence="8 9">Glycogen [starch] synthase</fullName>
        <ecNumber evidence="3 9">2.4.1.11</ecNumber>
    </recommendedName>
</protein>
<dbReference type="EMBL" id="UYYF01004826">
    <property type="protein sequence ID" value="VDN07205.1"/>
    <property type="molecule type" value="Genomic_DNA"/>
</dbReference>
<feature type="compositionally biased region" description="Acidic residues" evidence="10">
    <location>
        <begin position="683"/>
        <end position="692"/>
    </location>
</feature>
<comment type="function">
    <text evidence="9">Transfers the glycosyl residue from UDP-Glc to the non-reducing end of alpha-1,4-glucan.</text>
</comment>
<evidence type="ECO:0000256" key="11">
    <source>
        <dbReference type="SAM" id="Phobius"/>
    </source>
</evidence>
<keyword evidence="11" id="KW-0472">Membrane</keyword>
<comment type="catalytic activity">
    <reaction evidence="7">
        <text>[(1-&gt;4)-alpha-D-glucosyl](n) + UDP-alpha-D-glucose = [(1-&gt;4)-alpha-D-glucosyl](n+1) + UDP + H(+)</text>
        <dbReference type="Rhea" id="RHEA:18549"/>
        <dbReference type="Rhea" id="RHEA-COMP:9584"/>
        <dbReference type="Rhea" id="RHEA-COMP:9587"/>
        <dbReference type="ChEBI" id="CHEBI:15378"/>
        <dbReference type="ChEBI" id="CHEBI:15444"/>
        <dbReference type="ChEBI" id="CHEBI:58223"/>
        <dbReference type="ChEBI" id="CHEBI:58885"/>
        <dbReference type="EC" id="2.4.1.11"/>
    </reaction>
    <physiologicalReaction direction="left-to-right" evidence="7">
        <dbReference type="Rhea" id="RHEA:18550"/>
    </physiologicalReaction>
</comment>
<keyword evidence="6 9" id="KW-0320">Glycogen biosynthesis</keyword>
<reference evidence="14" key="1">
    <citation type="submission" date="2017-02" db="UniProtKB">
        <authorList>
            <consortium name="WormBaseParasite"/>
        </authorList>
    </citation>
    <scope>IDENTIFICATION</scope>
</reference>
<organism evidence="14">
    <name type="scientific">Thelazia callipaeda</name>
    <name type="common">Oriental eyeworm</name>
    <name type="synonym">Parasitic nematode</name>
    <dbReference type="NCBI Taxonomy" id="103827"/>
    <lineage>
        <taxon>Eukaryota</taxon>
        <taxon>Metazoa</taxon>
        <taxon>Ecdysozoa</taxon>
        <taxon>Nematoda</taxon>
        <taxon>Chromadorea</taxon>
        <taxon>Rhabditida</taxon>
        <taxon>Spirurina</taxon>
        <taxon>Spiruromorpha</taxon>
        <taxon>Thelazioidea</taxon>
        <taxon>Thelaziidae</taxon>
        <taxon>Thelazia</taxon>
    </lineage>
</organism>
<dbReference type="GO" id="GO:0004373">
    <property type="term" value="F:alpha-1,4-glucan glucosyltransferase (UDP-glucose donor) activity"/>
    <property type="evidence" value="ECO:0007669"/>
    <property type="project" value="UniProtKB-EC"/>
</dbReference>
<comment type="pathway">
    <text evidence="1 9">Glycan biosynthesis; glycogen biosynthesis.</text>
</comment>
<dbReference type="SUPFAM" id="SSF53756">
    <property type="entry name" value="UDP-Glycosyltransferase/glycogen phosphorylase"/>
    <property type="match status" value="2"/>
</dbReference>
<dbReference type="WBParaSite" id="TCLT_0000957501-mRNA-1">
    <property type="protein sequence ID" value="TCLT_0000957501-mRNA-1"/>
    <property type="gene ID" value="TCLT_0000957501"/>
</dbReference>
<evidence type="ECO:0000256" key="3">
    <source>
        <dbReference type="ARBA" id="ARBA00012558"/>
    </source>
</evidence>
<keyword evidence="13" id="KW-1185">Reference proteome</keyword>
<dbReference type="GO" id="GO:0005737">
    <property type="term" value="C:cytoplasm"/>
    <property type="evidence" value="ECO:0007669"/>
    <property type="project" value="TreeGrafter"/>
</dbReference>
<dbReference type="FunFam" id="3.40.50.2000:FF:000014">
    <property type="entry name" value="Glycogen [starch] synthase"/>
    <property type="match status" value="1"/>
</dbReference>
<sequence length="702" mass="80932">MSRSSTPQRRLSRTLSNTKVVKELSNFEKTVAQMDHGEQAKREGRFVFECSWEVANKIGGIYTVLRTKASVTTDELGDQYCMLGPYNEERVKLEVEILQPDATPLRYALDQLKDMGFQASYGRWLIDGYPKVVLFDIVSAAWKLDQWKQELWDSCKIGIPYHDKESNDAVILGFMVVLIVIAFYNKMTYKIFFSWEKTSYTQQFFNVYKSEVEVRNYRLWRTDVSTVFTTHATLIGRYLCASGVDLYNNISQFDVDREAGTRQIYHRYCIERAATNMAHIFTTVSEITGLESTHLIKRKPDMLTPNGLNVIKFAAIHEFQNLHSIAKEKIHDFIRGHFYGHYDFDLDKTIYLFTAGRYEFTNKGGDFFIEALARLNYLLKTSTDPRCKDVTVVAFIIYPAAANSFNVESLKGQAVCKQLHSTVSRIKENLASRMFEACLKGRIPEMDELLLADERIQLKRCILSAKRDTLPPICTHNMLDDSGDPVLNAFRRTQLINQPHDRVKVIFHPEFLSSVSPLMNLDYEDFVRGCHLGVFPSYYEPWGYTPAECTVMGVPSVTTNLSGFGCFIQEQVQDPQTFGIFVIDRRFKGPNESIDELAKTLYDFTLLSRRQRIIMRNRTERLSELLDWKTLGSFYREARRKALEVTHPNFMQVIEETVKKMPRPTSAPSTPVTSRSTSPHDTDESDTEEQEAFEARAWIEVN</sequence>
<dbReference type="OMA" id="RMHKSNV"/>
<dbReference type="UniPathway" id="UPA00164"/>
<evidence type="ECO:0000256" key="1">
    <source>
        <dbReference type="ARBA" id="ARBA00004964"/>
    </source>
</evidence>
<feature type="region of interest" description="Disordered" evidence="10">
    <location>
        <begin position="657"/>
        <end position="693"/>
    </location>
</feature>
<evidence type="ECO:0000256" key="10">
    <source>
        <dbReference type="SAM" id="MobiDB-lite"/>
    </source>
</evidence>
<dbReference type="EC" id="2.4.1.11" evidence="3 9"/>
<feature type="compositionally biased region" description="Low complexity" evidence="10">
    <location>
        <begin position="663"/>
        <end position="679"/>
    </location>
</feature>
<evidence type="ECO:0000313" key="14">
    <source>
        <dbReference type="WBParaSite" id="TCLT_0000957501-mRNA-1"/>
    </source>
</evidence>
<dbReference type="AlphaFoldDB" id="A0A0N5D8X8"/>
<dbReference type="Proteomes" id="UP000276776">
    <property type="component" value="Unassembled WGS sequence"/>
</dbReference>
<reference evidence="12 13" key="2">
    <citation type="submission" date="2018-11" db="EMBL/GenBank/DDBJ databases">
        <authorList>
            <consortium name="Pathogen Informatics"/>
        </authorList>
    </citation>
    <scope>NUCLEOTIDE SEQUENCE [LARGE SCALE GENOMIC DNA]</scope>
</reference>
<dbReference type="OrthoDB" id="6335297at2759"/>
<dbReference type="Pfam" id="PF05693">
    <property type="entry name" value="Glycogen_syn"/>
    <property type="match status" value="1"/>
</dbReference>
<keyword evidence="4 9" id="KW-0328">Glycosyltransferase</keyword>
<evidence type="ECO:0000256" key="8">
    <source>
        <dbReference type="ARBA" id="ARBA00073454"/>
    </source>
</evidence>
<feature type="transmembrane region" description="Helical" evidence="11">
    <location>
        <begin position="166"/>
        <end position="184"/>
    </location>
</feature>
<comment type="similarity">
    <text evidence="2 9">Belongs to the glycosyltransferase 3 family.</text>
</comment>
<keyword evidence="11" id="KW-0812">Transmembrane</keyword>
<dbReference type="InterPro" id="IPR008631">
    <property type="entry name" value="Glycogen_synth"/>
</dbReference>
<dbReference type="GO" id="GO:0005978">
    <property type="term" value="P:glycogen biosynthetic process"/>
    <property type="evidence" value="ECO:0007669"/>
    <property type="project" value="UniProtKB-UniPathway"/>
</dbReference>
<dbReference type="PANTHER" id="PTHR10176:SF3">
    <property type="entry name" value="GLYCOGEN [STARCH] SYNTHASE"/>
    <property type="match status" value="1"/>
</dbReference>
<dbReference type="PANTHER" id="PTHR10176">
    <property type="entry name" value="GLYCOGEN SYNTHASE"/>
    <property type="match status" value="1"/>
</dbReference>
<evidence type="ECO:0000256" key="5">
    <source>
        <dbReference type="ARBA" id="ARBA00022679"/>
    </source>
</evidence>
<evidence type="ECO:0000256" key="2">
    <source>
        <dbReference type="ARBA" id="ARBA00010686"/>
    </source>
</evidence>
<keyword evidence="11" id="KW-1133">Transmembrane helix</keyword>
<evidence type="ECO:0000313" key="12">
    <source>
        <dbReference type="EMBL" id="VDN07205.1"/>
    </source>
</evidence>
<name>A0A0N5D8X8_THECL</name>
<dbReference type="STRING" id="103827.A0A0N5D8X8"/>